<accession>A0A9X9S416</accession>
<dbReference type="RefSeq" id="WP_268186309.1">
    <property type="nucleotide sequence ID" value="NZ_CP113361.1"/>
</dbReference>
<protein>
    <submittedName>
        <fullName evidence="1">Uncharacterized protein</fullName>
    </submittedName>
</protein>
<dbReference type="Proteomes" id="UP001163096">
    <property type="component" value="Chromosome"/>
</dbReference>
<organism evidence="1 2">
    <name type="scientific">Methanogenium organophilum</name>
    <dbReference type="NCBI Taxonomy" id="2199"/>
    <lineage>
        <taxon>Archaea</taxon>
        <taxon>Methanobacteriati</taxon>
        <taxon>Methanobacteriota</taxon>
        <taxon>Stenosarchaea group</taxon>
        <taxon>Methanomicrobia</taxon>
        <taxon>Methanomicrobiales</taxon>
        <taxon>Methanomicrobiaceae</taxon>
        <taxon>Methanogenium</taxon>
    </lineage>
</organism>
<dbReference type="EMBL" id="CP113361">
    <property type="protein sequence ID" value="WAI01095.1"/>
    <property type="molecule type" value="Genomic_DNA"/>
</dbReference>
<keyword evidence="2" id="KW-1185">Reference proteome</keyword>
<dbReference type="AlphaFoldDB" id="A0A9X9S416"/>
<dbReference type="GeneID" id="76835803"/>
<sequence>MNTKAETKSIIRVYFAKIREAFYDLSVEEKSAFMRKDREQMDELGMKLIMTIDCRWSNEEWDYIGIEEWPTLESLEKRATFEKEELATFRYVESRTYLGTRMMGEYGKE</sequence>
<gene>
    <name evidence="1" type="ORF">OU421_11835</name>
</gene>
<evidence type="ECO:0000313" key="1">
    <source>
        <dbReference type="EMBL" id="WAI01095.1"/>
    </source>
</evidence>
<reference evidence="1" key="1">
    <citation type="submission" date="2022-11" db="EMBL/GenBank/DDBJ databases">
        <title>Complete genome sequence of Methanogenium organophilum DSM 3596.</title>
        <authorList>
            <person name="Chen S.-C."/>
            <person name="Lai S.-J."/>
            <person name="You Y.-T."/>
        </authorList>
    </citation>
    <scope>NUCLEOTIDE SEQUENCE</scope>
    <source>
        <strain evidence="1">DSM 3596</strain>
    </source>
</reference>
<proteinExistence type="predicted"/>
<evidence type="ECO:0000313" key="2">
    <source>
        <dbReference type="Proteomes" id="UP001163096"/>
    </source>
</evidence>
<dbReference type="KEGG" id="mou:OU421_11835"/>
<name>A0A9X9S416_METOG</name>